<dbReference type="GO" id="GO:0005524">
    <property type="term" value="F:ATP binding"/>
    <property type="evidence" value="ECO:0007669"/>
    <property type="project" value="UniProtKB-UniRule"/>
</dbReference>
<dbReference type="EC" id="6.1.1.16" evidence="12"/>
<dbReference type="NCBIfam" id="TIGR00435">
    <property type="entry name" value="cysS"/>
    <property type="match status" value="1"/>
</dbReference>
<dbReference type="GO" id="GO:0006423">
    <property type="term" value="P:cysteinyl-tRNA aminoacylation"/>
    <property type="evidence" value="ECO:0007669"/>
    <property type="project" value="UniProtKB-UniRule"/>
</dbReference>
<reference evidence="15" key="1">
    <citation type="submission" date="2017-06" db="EMBL/GenBank/DDBJ databases">
        <authorList>
            <person name="Cremers G."/>
        </authorList>
    </citation>
    <scope>NUCLEOTIDE SEQUENCE [LARGE SCALE GENOMIC DNA]</scope>
</reference>
<keyword evidence="4 12" id="KW-0436">Ligase</keyword>
<dbReference type="InterPro" id="IPR015273">
    <property type="entry name" value="Cys-tRNA-synt_Ia_DALR"/>
</dbReference>
<dbReference type="InterPro" id="IPR032678">
    <property type="entry name" value="tRNA-synt_1_cat_dom"/>
</dbReference>
<dbReference type="CDD" id="cd00672">
    <property type="entry name" value="CysRS_core"/>
    <property type="match status" value="1"/>
</dbReference>
<dbReference type="STRING" id="1392998.ANME2D_01044"/>
<comment type="subcellular location">
    <subcellularLocation>
        <location evidence="1 12">Cytoplasm</location>
    </subcellularLocation>
</comment>
<dbReference type="GO" id="GO:0004817">
    <property type="term" value="F:cysteine-tRNA ligase activity"/>
    <property type="evidence" value="ECO:0007669"/>
    <property type="project" value="UniProtKB-UniRule"/>
</dbReference>
<comment type="similarity">
    <text evidence="2 12">Belongs to the class-I aminoacyl-tRNA synthetase family.</text>
</comment>
<feature type="binding site" evidence="12">
    <location>
        <position position="270"/>
    </location>
    <ligand>
        <name>ATP</name>
        <dbReference type="ChEBI" id="CHEBI:30616"/>
    </ligand>
</feature>
<evidence type="ECO:0000256" key="5">
    <source>
        <dbReference type="ARBA" id="ARBA00022723"/>
    </source>
</evidence>
<dbReference type="PANTHER" id="PTHR10890">
    <property type="entry name" value="CYSTEINYL-TRNA SYNTHETASE"/>
    <property type="match status" value="1"/>
</dbReference>
<feature type="binding site" evidence="12">
    <location>
        <position position="29"/>
    </location>
    <ligand>
        <name>Zn(2+)</name>
        <dbReference type="ChEBI" id="CHEBI:29105"/>
    </ligand>
</feature>
<evidence type="ECO:0000256" key="11">
    <source>
        <dbReference type="ARBA" id="ARBA00047398"/>
    </source>
</evidence>
<feature type="binding site" evidence="12">
    <location>
        <position position="235"/>
    </location>
    <ligand>
        <name>Zn(2+)</name>
        <dbReference type="ChEBI" id="CHEBI:29105"/>
    </ligand>
</feature>
<dbReference type="SMART" id="SM00840">
    <property type="entry name" value="DALR_2"/>
    <property type="match status" value="1"/>
</dbReference>
<evidence type="ECO:0000256" key="12">
    <source>
        <dbReference type="HAMAP-Rule" id="MF_00041"/>
    </source>
</evidence>
<keyword evidence="10 12" id="KW-0030">Aminoacyl-tRNA synthetase</keyword>
<keyword evidence="15" id="KW-1185">Reference proteome</keyword>
<feature type="binding site" evidence="12">
    <location>
        <position position="210"/>
    </location>
    <ligand>
        <name>Zn(2+)</name>
        <dbReference type="ChEBI" id="CHEBI:29105"/>
    </ligand>
</feature>
<feature type="short sequence motif" description="'HIGH' region" evidence="12">
    <location>
        <begin position="31"/>
        <end position="41"/>
    </location>
</feature>
<evidence type="ECO:0000256" key="10">
    <source>
        <dbReference type="ARBA" id="ARBA00023146"/>
    </source>
</evidence>
<dbReference type="Pfam" id="PF09190">
    <property type="entry name" value="DALR_2"/>
    <property type="match status" value="1"/>
</dbReference>
<dbReference type="InterPro" id="IPR056411">
    <property type="entry name" value="CysS_C"/>
</dbReference>
<evidence type="ECO:0000256" key="9">
    <source>
        <dbReference type="ARBA" id="ARBA00022917"/>
    </source>
</evidence>
<evidence type="ECO:0000256" key="8">
    <source>
        <dbReference type="ARBA" id="ARBA00022840"/>
    </source>
</evidence>
<organism evidence="14 15">
    <name type="scientific">Candidatus Methanoperedens nitratireducens</name>
    <dbReference type="NCBI Taxonomy" id="1392998"/>
    <lineage>
        <taxon>Archaea</taxon>
        <taxon>Methanobacteriati</taxon>
        <taxon>Methanobacteriota</taxon>
        <taxon>Stenosarchaea group</taxon>
        <taxon>Methanomicrobia</taxon>
        <taxon>Methanosarcinales</taxon>
        <taxon>ANME-2 cluster</taxon>
        <taxon>Candidatus Methanoperedentaceae</taxon>
        <taxon>Candidatus Methanoperedens</taxon>
    </lineage>
</organism>
<keyword evidence="8 12" id="KW-0067">ATP-binding</keyword>
<evidence type="ECO:0000256" key="7">
    <source>
        <dbReference type="ARBA" id="ARBA00022833"/>
    </source>
</evidence>
<dbReference type="HAMAP" id="MF_00041">
    <property type="entry name" value="Cys_tRNA_synth"/>
    <property type="match status" value="1"/>
</dbReference>
<dbReference type="SUPFAM" id="SSF47323">
    <property type="entry name" value="Anticodon-binding domain of a subclass of class I aminoacyl-tRNA synthetases"/>
    <property type="match status" value="1"/>
</dbReference>
<evidence type="ECO:0000256" key="6">
    <source>
        <dbReference type="ARBA" id="ARBA00022741"/>
    </source>
</evidence>
<dbReference type="SUPFAM" id="SSF52374">
    <property type="entry name" value="Nucleotidylyl transferase"/>
    <property type="match status" value="1"/>
</dbReference>
<dbReference type="GO" id="GO:0005829">
    <property type="term" value="C:cytosol"/>
    <property type="evidence" value="ECO:0007669"/>
    <property type="project" value="TreeGrafter"/>
</dbReference>
<protein>
    <recommendedName>
        <fullName evidence="12">Cysteine--tRNA ligase</fullName>
        <ecNumber evidence="12">6.1.1.16</ecNumber>
    </recommendedName>
    <alternativeName>
        <fullName evidence="12">Cysteinyl-tRNA synthetase</fullName>
        <shortName evidence="12">CysRS</shortName>
    </alternativeName>
</protein>
<dbReference type="Pfam" id="PF01406">
    <property type="entry name" value="tRNA-synt_1e"/>
    <property type="match status" value="1"/>
</dbReference>
<keyword evidence="7 12" id="KW-0862">Zinc</keyword>
<comment type="catalytic activity">
    <reaction evidence="11 12">
        <text>tRNA(Cys) + L-cysteine + ATP = L-cysteinyl-tRNA(Cys) + AMP + diphosphate</text>
        <dbReference type="Rhea" id="RHEA:17773"/>
        <dbReference type="Rhea" id="RHEA-COMP:9661"/>
        <dbReference type="Rhea" id="RHEA-COMP:9679"/>
        <dbReference type="ChEBI" id="CHEBI:30616"/>
        <dbReference type="ChEBI" id="CHEBI:33019"/>
        <dbReference type="ChEBI" id="CHEBI:35235"/>
        <dbReference type="ChEBI" id="CHEBI:78442"/>
        <dbReference type="ChEBI" id="CHEBI:78517"/>
        <dbReference type="ChEBI" id="CHEBI:456215"/>
        <dbReference type="EC" id="6.1.1.16"/>
    </reaction>
</comment>
<dbReference type="Proteomes" id="UP000218615">
    <property type="component" value="Unassembled WGS sequence"/>
</dbReference>
<comment type="cofactor">
    <cofactor evidence="12">
        <name>Zn(2+)</name>
        <dbReference type="ChEBI" id="CHEBI:29105"/>
    </cofactor>
    <text evidence="12">Binds 1 zinc ion per subunit.</text>
</comment>
<feature type="binding site" evidence="12">
    <location>
        <position position="239"/>
    </location>
    <ligand>
        <name>Zn(2+)</name>
        <dbReference type="ChEBI" id="CHEBI:29105"/>
    </ligand>
</feature>
<keyword evidence="9 12" id="KW-0648">Protein biosynthesis</keyword>
<evidence type="ECO:0000313" key="14">
    <source>
        <dbReference type="EMBL" id="SNQ62334.1"/>
    </source>
</evidence>
<dbReference type="PRINTS" id="PR00983">
    <property type="entry name" value="TRNASYNTHCYS"/>
</dbReference>
<dbReference type="OrthoDB" id="9445at2157"/>
<dbReference type="Gene3D" id="1.20.120.1910">
    <property type="entry name" value="Cysteine-tRNA ligase, C-terminal anti-codon recognition domain"/>
    <property type="match status" value="1"/>
</dbReference>
<dbReference type="InterPro" id="IPR014729">
    <property type="entry name" value="Rossmann-like_a/b/a_fold"/>
</dbReference>
<feature type="domain" description="Cysteinyl-tRNA synthetase class Ia DALR" evidence="13">
    <location>
        <begin position="351"/>
        <end position="415"/>
    </location>
</feature>
<dbReference type="InterPro" id="IPR024909">
    <property type="entry name" value="Cys-tRNA/MSH_ligase"/>
</dbReference>
<dbReference type="Pfam" id="PF23493">
    <property type="entry name" value="CysS_C"/>
    <property type="match status" value="1"/>
</dbReference>
<accession>A0A284VSR9</accession>
<dbReference type="EMBL" id="FZMP01000218">
    <property type="protein sequence ID" value="SNQ62334.1"/>
    <property type="molecule type" value="Genomic_DNA"/>
</dbReference>
<dbReference type="Gene3D" id="3.40.50.620">
    <property type="entry name" value="HUPs"/>
    <property type="match status" value="1"/>
</dbReference>
<sequence length="464" mass="53181">MVLKLYNTLSGEKEVFVPLNDGQASMYSCGPTVYGFAHIGNLRAYVFADVLRRYLEFKGCTVRQVMNITDLDDKTIRASKEQGVSLREYTDKYIRFFFEDIDLLRIRRADVYPRVTDHINEMADMVKVLLDKGYAYRKDGSVYFKVSEFPDYGKLAKIDLSRIKPGATVEADEYEKEDVRDFALWKEKKAGEPFWVTVIGEGRPGWHIECSAMSIKYLGATIDIHTGGIDNIFPHHQNEIAQSEAATGQKFVRYWMHCEHLLVDNKKMSKSLGNFITLRDVMNRGYRSEALRYLFVFSHYRSGLNFTWDSIGHASNTLDRLNQFVERLAGYNSKSRNNEEITVLTGRTAERFKSEMDNDLNTPGAFAAIFGMVGEVNTAIEKEDLSAGNAKAVYELMLKFDSVLGVLTLKEKGELPGEIETLIGEREKARNRKDFKQADEIRKKLEDMGIVLEDTKEGVRWRKK</sequence>
<keyword evidence="5 12" id="KW-0479">Metal-binding</keyword>
<evidence type="ECO:0000256" key="1">
    <source>
        <dbReference type="ARBA" id="ARBA00004496"/>
    </source>
</evidence>
<feature type="short sequence motif" description="'KMSKS' region" evidence="12">
    <location>
        <begin position="267"/>
        <end position="271"/>
    </location>
</feature>
<dbReference type="FunFam" id="3.40.50.620:FF:000130">
    <property type="entry name" value="Cysteine--tRNA ligase"/>
    <property type="match status" value="1"/>
</dbReference>
<evidence type="ECO:0000256" key="2">
    <source>
        <dbReference type="ARBA" id="ARBA00005594"/>
    </source>
</evidence>
<dbReference type="InterPro" id="IPR009080">
    <property type="entry name" value="tRNAsynth_Ia_anticodon-bd"/>
</dbReference>
<evidence type="ECO:0000256" key="4">
    <source>
        <dbReference type="ARBA" id="ARBA00022598"/>
    </source>
</evidence>
<dbReference type="AlphaFoldDB" id="A0A284VSR9"/>
<name>A0A284VSR9_9EURY</name>
<dbReference type="PANTHER" id="PTHR10890:SF3">
    <property type="entry name" value="CYSTEINE--TRNA LIGASE, CYTOPLASMIC"/>
    <property type="match status" value="1"/>
</dbReference>
<keyword evidence="6 12" id="KW-0547">Nucleotide-binding</keyword>
<keyword evidence="3 12" id="KW-0963">Cytoplasm</keyword>
<dbReference type="InterPro" id="IPR015803">
    <property type="entry name" value="Cys-tRNA-ligase"/>
</dbReference>
<gene>
    <name evidence="12 14" type="primary">cysS</name>
    <name evidence="14" type="ORF">MNV_70006</name>
</gene>
<dbReference type="GO" id="GO:0008270">
    <property type="term" value="F:zinc ion binding"/>
    <property type="evidence" value="ECO:0007669"/>
    <property type="project" value="UniProtKB-UniRule"/>
</dbReference>
<evidence type="ECO:0000256" key="3">
    <source>
        <dbReference type="ARBA" id="ARBA00022490"/>
    </source>
</evidence>
<evidence type="ECO:0000259" key="13">
    <source>
        <dbReference type="SMART" id="SM00840"/>
    </source>
</evidence>
<proteinExistence type="inferred from homology"/>
<evidence type="ECO:0000313" key="15">
    <source>
        <dbReference type="Proteomes" id="UP000218615"/>
    </source>
</evidence>
<dbReference type="RefSeq" id="WP_096206914.1">
    <property type="nucleotide sequence ID" value="NZ_FZMP01000218.1"/>
</dbReference>